<gene>
    <name evidence="10" type="ORF">BUALT_Bualt09G0102700</name>
</gene>
<keyword evidence="4 9" id="KW-0812">Transmembrane</keyword>
<dbReference type="Proteomes" id="UP000826271">
    <property type="component" value="Unassembled WGS sequence"/>
</dbReference>
<dbReference type="GO" id="GO:0015743">
    <property type="term" value="P:malate transport"/>
    <property type="evidence" value="ECO:0007669"/>
    <property type="project" value="InterPro"/>
</dbReference>
<evidence type="ECO:0000256" key="1">
    <source>
        <dbReference type="ARBA" id="ARBA00004141"/>
    </source>
</evidence>
<feature type="transmembrane region" description="Helical" evidence="9">
    <location>
        <begin position="184"/>
        <end position="205"/>
    </location>
</feature>
<dbReference type="GO" id="GO:0034220">
    <property type="term" value="P:monoatomic ion transmembrane transport"/>
    <property type="evidence" value="ECO:0007669"/>
    <property type="project" value="UniProtKB-KW"/>
</dbReference>
<feature type="transmembrane region" description="Helical" evidence="9">
    <location>
        <begin position="42"/>
        <end position="61"/>
    </location>
</feature>
<keyword evidence="7 9" id="KW-0472">Membrane</keyword>
<dbReference type="EMBL" id="WHWC01000009">
    <property type="protein sequence ID" value="KAG8376811.1"/>
    <property type="molecule type" value="Genomic_DNA"/>
</dbReference>
<feature type="transmembrane region" description="Helical" evidence="9">
    <location>
        <begin position="156"/>
        <end position="178"/>
    </location>
</feature>
<evidence type="ECO:0000313" key="10">
    <source>
        <dbReference type="EMBL" id="KAG8376811.1"/>
    </source>
</evidence>
<comment type="similarity">
    <text evidence="2">Belongs to the aromatic acid exporter (TC 2.A.85) family.</text>
</comment>
<evidence type="ECO:0000256" key="4">
    <source>
        <dbReference type="ARBA" id="ARBA00022692"/>
    </source>
</evidence>
<feature type="transmembrane region" description="Helical" evidence="9">
    <location>
        <begin position="73"/>
        <end position="92"/>
    </location>
</feature>
<organism evidence="10 11">
    <name type="scientific">Buddleja alternifolia</name>
    <dbReference type="NCBI Taxonomy" id="168488"/>
    <lineage>
        <taxon>Eukaryota</taxon>
        <taxon>Viridiplantae</taxon>
        <taxon>Streptophyta</taxon>
        <taxon>Embryophyta</taxon>
        <taxon>Tracheophyta</taxon>
        <taxon>Spermatophyta</taxon>
        <taxon>Magnoliopsida</taxon>
        <taxon>eudicotyledons</taxon>
        <taxon>Gunneridae</taxon>
        <taxon>Pentapetalae</taxon>
        <taxon>asterids</taxon>
        <taxon>lamiids</taxon>
        <taxon>Lamiales</taxon>
        <taxon>Scrophulariaceae</taxon>
        <taxon>Buddlejeae</taxon>
        <taxon>Buddleja</taxon>
    </lineage>
</organism>
<keyword evidence="6" id="KW-0406">Ion transport</keyword>
<feature type="transmembrane region" description="Helical" evidence="9">
    <location>
        <begin position="99"/>
        <end position="119"/>
    </location>
</feature>
<evidence type="ECO:0000256" key="8">
    <source>
        <dbReference type="ARBA" id="ARBA00023303"/>
    </source>
</evidence>
<feature type="transmembrane region" description="Helical" evidence="9">
    <location>
        <begin position="125"/>
        <end position="144"/>
    </location>
</feature>
<keyword evidence="5 9" id="KW-1133">Transmembrane helix</keyword>
<evidence type="ECO:0000313" key="11">
    <source>
        <dbReference type="Proteomes" id="UP000826271"/>
    </source>
</evidence>
<dbReference type="PANTHER" id="PTHR31086">
    <property type="entry name" value="ALUMINUM-ACTIVATED MALATE TRANSPORTER 10"/>
    <property type="match status" value="1"/>
</dbReference>
<proteinExistence type="inferred from homology"/>
<reference evidence="10" key="1">
    <citation type="submission" date="2019-10" db="EMBL/GenBank/DDBJ databases">
        <authorList>
            <person name="Zhang R."/>
            <person name="Pan Y."/>
            <person name="Wang J."/>
            <person name="Ma R."/>
            <person name="Yu S."/>
        </authorList>
    </citation>
    <scope>NUCLEOTIDE SEQUENCE</scope>
    <source>
        <strain evidence="10">LA-IB0</strain>
        <tissue evidence="10">Leaf</tissue>
    </source>
</reference>
<keyword evidence="8" id="KW-0407">Ion channel</keyword>
<evidence type="ECO:0000256" key="2">
    <source>
        <dbReference type="ARBA" id="ARBA00007079"/>
    </source>
</evidence>
<evidence type="ECO:0000256" key="5">
    <source>
        <dbReference type="ARBA" id="ARBA00022989"/>
    </source>
</evidence>
<evidence type="ECO:0000256" key="7">
    <source>
        <dbReference type="ARBA" id="ARBA00023136"/>
    </source>
</evidence>
<name>A0AAV6X0U6_9LAMI</name>
<evidence type="ECO:0000256" key="3">
    <source>
        <dbReference type="ARBA" id="ARBA00022448"/>
    </source>
</evidence>
<protein>
    <recommendedName>
        <fullName evidence="12">Aluminum-activated malate transporter</fullName>
    </recommendedName>
</protein>
<evidence type="ECO:0000256" key="9">
    <source>
        <dbReference type="SAM" id="Phobius"/>
    </source>
</evidence>
<dbReference type="GO" id="GO:0016020">
    <property type="term" value="C:membrane"/>
    <property type="evidence" value="ECO:0007669"/>
    <property type="project" value="UniProtKB-SubCell"/>
</dbReference>
<accession>A0AAV6X0U6</accession>
<dbReference type="InterPro" id="IPR020966">
    <property type="entry name" value="ALMT"/>
</dbReference>
<dbReference type="Pfam" id="PF11744">
    <property type="entry name" value="ALMT"/>
    <property type="match status" value="1"/>
</dbReference>
<keyword evidence="3" id="KW-0813">Transport</keyword>
<comment type="caution">
    <text evidence="10">The sequence shown here is derived from an EMBL/GenBank/DDBJ whole genome shotgun (WGS) entry which is preliminary data.</text>
</comment>
<evidence type="ECO:0008006" key="12">
    <source>
        <dbReference type="Google" id="ProtNLM"/>
    </source>
</evidence>
<keyword evidence="11" id="KW-1185">Reference proteome</keyword>
<sequence length="437" mass="47771">METHNQENRVGMVACKWDCGKDKVIEIASKAKKIGKDDPRKVVHSMKVGSALTLVSLLYYFTPLYDGFGEAGMWAILTVVVVFEFTVGGTLSKSLNRGFATLVAAALGVGAEYLAGLSGEKGEPILRAIFVFVIATAATFIRFFPNVKSRYDYGVLIFILTFSLVAVSGFRVTLIIQLAHQRLATILIGGAACMLISIFVCPVWAGQDLHNLVAGNIANLAAFLDGFGGEFFSFPGNEGTEFGSHDQEDKSFLIAYKSALNSKATEESLANFAWWEPGHGRFRWHQNSQENPKPCTTMSIELGKGLKELSCAIKDMKFPSSAVETFIQNSKAASDDLKNILEVCLQSKHDLQEIMQLLMVASALTDIFKSVEKLLLPVHQLAQKARFEKAKSPDKQQQLIHAGIVNPNDEGGDRIVIDIYSVANDSSEKKSSSNAEI</sequence>
<dbReference type="AlphaFoldDB" id="A0AAV6X0U6"/>
<comment type="subcellular location">
    <subcellularLocation>
        <location evidence="1">Membrane</location>
        <topology evidence="1">Multi-pass membrane protein</topology>
    </subcellularLocation>
</comment>
<evidence type="ECO:0000256" key="6">
    <source>
        <dbReference type="ARBA" id="ARBA00023065"/>
    </source>
</evidence>